<evidence type="ECO:0000313" key="2">
    <source>
        <dbReference type="EMBL" id="KAE8387668.1"/>
    </source>
</evidence>
<protein>
    <submittedName>
        <fullName evidence="2">Uncharacterized protein</fullName>
    </submittedName>
</protein>
<reference evidence="2" key="1">
    <citation type="submission" date="2019-04" db="EMBL/GenBank/DDBJ databases">
        <title>Friends and foes A comparative genomics studyof 23 Aspergillus species from section Flavi.</title>
        <authorList>
            <consortium name="DOE Joint Genome Institute"/>
            <person name="Kjaerbolling I."/>
            <person name="Vesth T."/>
            <person name="Frisvad J.C."/>
            <person name="Nybo J.L."/>
            <person name="Theobald S."/>
            <person name="Kildgaard S."/>
            <person name="Isbrandt T."/>
            <person name="Kuo A."/>
            <person name="Sato A."/>
            <person name="Lyhne E.K."/>
            <person name="Kogle M.E."/>
            <person name="Wiebenga A."/>
            <person name="Kun R.S."/>
            <person name="Lubbers R.J."/>
            <person name="Makela M.R."/>
            <person name="Barry K."/>
            <person name="Chovatia M."/>
            <person name="Clum A."/>
            <person name="Daum C."/>
            <person name="Haridas S."/>
            <person name="He G."/>
            <person name="LaButti K."/>
            <person name="Lipzen A."/>
            <person name="Mondo S."/>
            <person name="Riley R."/>
            <person name="Salamov A."/>
            <person name="Simmons B.A."/>
            <person name="Magnuson J.K."/>
            <person name="Henrissat B."/>
            <person name="Mortensen U.H."/>
            <person name="Larsen T.O."/>
            <person name="Devries R.P."/>
            <person name="Grigoriev I.V."/>
            <person name="Machida M."/>
            <person name="Baker S.E."/>
            <person name="Andersen M.R."/>
        </authorList>
    </citation>
    <scope>NUCLEOTIDE SEQUENCE [LARGE SCALE GENOMIC DNA]</scope>
    <source>
        <strain evidence="2">IBT 14317</strain>
    </source>
</reference>
<evidence type="ECO:0000256" key="1">
    <source>
        <dbReference type="SAM" id="Phobius"/>
    </source>
</evidence>
<dbReference type="EMBL" id="ML735289">
    <property type="protein sequence ID" value="KAE8387668.1"/>
    <property type="molecule type" value="Genomic_DNA"/>
</dbReference>
<organism evidence="2">
    <name type="scientific">Petromyces alliaceus</name>
    <name type="common">Aspergillus alliaceus</name>
    <dbReference type="NCBI Taxonomy" id="209559"/>
    <lineage>
        <taxon>Eukaryota</taxon>
        <taxon>Fungi</taxon>
        <taxon>Dikarya</taxon>
        <taxon>Ascomycota</taxon>
        <taxon>Pezizomycotina</taxon>
        <taxon>Eurotiomycetes</taxon>
        <taxon>Eurotiomycetidae</taxon>
        <taxon>Eurotiales</taxon>
        <taxon>Aspergillaceae</taxon>
        <taxon>Aspergillus</taxon>
        <taxon>Aspergillus subgen. Circumdati</taxon>
    </lineage>
</organism>
<dbReference type="AlphaFoldDB" id="A0A5N7C1D7"/>
<name>A0A5N7C1D7_PETAA</name>
<accession>A0A5N7C1D7</accession>
<dbReference type="Proteomes" id="UP000326877">
    <property type="component" value="Unassembled WGS sequence"/>
</dbReference>
<keyword evidence="1" id="KW-0472">Membrane</keyword>
<gene>
    <name evidence="2" type="ORF">BDV23DRAFT_160576</name>
</gene>
<dbReference type="OrthoDB" id="10557867at2759"/>
<sequence length="111" mass="12544">MFFERVLPAAPVMESDGSLCFLLLALWALNFFLGYPLTSNHCVMYSILYFRSLSSFPFLFIFKISHVAFVCGLSSTVAISLPHFLRTLLFFLPIGVCSQRSTPDDTHDKPI</sequence>
<proteinExistence type="predicted"/>
<keyword evidence="1" id="KW-1133">Transmembrane helix</keyword>
<keyword evidence="1" id="KW-0812">Transmembrane</keyword>
<feature type="transmembrane region" description="Helical" evidence="1">
    <location>
        <begin position="58"/>
        <end position="81"/>
    </location>
</feature>